<evidence type="ECO:0000313" key="1">
    <source>
        <dbReference type="EMBL" id="KXV02551.1"/>
    </source>
</evidence>
<protein>
    <recommendedName>
        <fullName evidence="3">Trypsin-like peptidase domain-containing protein</fullName>
    </recommendedName>
</protein>
<evidence type="ECO:0000313" key="2">
    <source>
        <dbReference type="Proteomes" id="UP000075573"/>
    </source>
</evidence>
<dbReference type="SUPFAM" id="SSF50494">
    <property type="entry name" value="Trypsin-like serine proteases"/>
    <property type="match status" value="1"/>
</dbReference>
<dbReference type="PATRIC" id="fig|442.7.peg.2914"/>
<dbReference type="Proteomes" id="UP000075573">
    <property type="component" value="Unassembled WGS sequence"/>
</dbReference>
<sequence length="212" mass="23505">MQCGTAFLARYDGKLWLISALHVPYGEKPHNDWSRFPKRMEIRTCPSDNHVLDLGNLIDASNNPRFLFTTQGNGTLADFMAIPLVDGSLPVWLSHVRIFDLNKDMREAAIGEEATLWGYPKKECKLAATPLTIWALPTHNSLLQTEQTAVEGNSGGPLIGSDGKLLGMVIGNTNGRALFVCSEMLEGLMSHSFLELQARQMLDKMHAQHRSS</sequence>
<dbReference type="EMBL" id="LHZB01000090">
    <property type="protein sequence ID" value="KXV02551.1"/>
    <property type="molecule type" value="Genomic_DNA"/>
</dbReference>
<dbReference type="InterPro" id="IPR009003">
    <property type="entry name" value="Peptidase_S1_PA"/>
</dbReference>
<name>A0A149QZ65_9PROT</name>
<proteinExistence type="predicted"/>
<dbReference type="InterPro" id="IPR043504">
    <property type="entry name" value="Peptidase_S1_PA_chymotrypsin"/>
</dbReference>
<organism evidence="1 2">
    <name type="scientific">Gluconobacter potus</name>
    <dbReference type="NCBI Taxonomy" id="2724927"/>
    <lineage>
        <taxon>Bacteria</taxon>
        <taxon>Pseudomonadati</taxon>
        <taxon>Pseudomonadota</taxon>
        <taxon>Alphaproteobacteria</taxon>
        <taxon>Acetobacterales</taxon>
        <taxon>Acetobacteraceae</taxon>
        <taxon>Gluconobacter</taxon>
    </lineage>
</organism>
<accession>A0A149QZ65</accession>
<reference evidence="1 2" key="1">
    <citation type="submission" date="2015-06" db="EMBL/GenBank/DDBJ databases">
        <title>Improved classification and identification of acetic acid bacteria using matrix-assisted laser desorption/ionization time-of-flight mass spectrometry; Gluconobacter nephelii and Gluconobacter uchimurae are later heterotypic synonyms of Gluconobacter japonicus and Gluconobacter oxydans, respectively.</title>
        <authorList>
            <person name="Li L."/>
            <person name="Cleenwerck I."/>
            <person name="De Vuyst L."/>
            <person name="Vandamme P."/>
        </authorList>
    </citation>
    <scope>NUCLEOTIDE SEQUENCE [LARGE SCALE GENOMIC DNA]</scope>
    <source>
        <strain evidence="1 2">LMG 1764</strain>
    </source>
</reference>
<comment type="caution">
    <text evidence="1">The sequence shown here is derived from an EMBL/GenBank/DDBJ whole genome shotgun (WGS) entry which is preliminary data.</text>
</comment>
<dbReference type="Gene3D" id="2.40.10.10">
    <property type="entry name" value="Trypsin-like serine proteases"/>
    <property type="match status" value="1"/>
</dbReference>
<dbReference type="AlphaFoldDB" id="A0A149QZ65"/>
<gene>
    <name evidence="1" type="ORF">AD929_02355</name>
</gene>
<evidence type="ECO:0008006" key="3">
    <source>
        <dbReference type="Google" id="ProtNLM"/>
    </source>
</evidence>